<keyword evidence="5" id="KW-1185">Reference proteome</keyword>
<dbReference type="AlphaFoldDB" id="A0A915U2R4"/>
<accession>A0A915U2R4</accession>
<dbReference type="GO" id="GO:0051604">
    <property type="term" value="P:protein maturation"/>
    <property type="evidence" value="ECO:0007669"/>
    <property type="project" value="TreeGrafter"/>
</dbReference>
<dbReference type="Pfam" id="PF01924">
    <property type="entry name" value="HypD"/>
    <property type="match status" value="1"/>
</dbReference>
<organism evidence="4 5">
    <name type="scientific">Desulfolithobacter dissulfuricans</name>
    <dbReference type="NCBI Taxonomy" id="2795293"/>
    <lineage>
        <taxon>Bacteria</taxon>
        <taxon>Pseudomonadati</taxon>
        <taxon>Thermodesulfobacteriota</taxon>
        <taxon>Desulfobulbia</taxon>
        <taxon>Desulfobulbales</taxon>
        <taxon>Desulfobulbaceae</taxon>
        <taxon>Desulfolithobacter</taxon>
    </lineage>
</organism>
<dbReference type="GO" id="GO:0051539">
    <property type="term" value="F:4 iron, 4 sulfur cluster binding"/>
    <property type="evidence" value="ECO:0007669"/>
    <property type="project" value="TreeGrafter"/>
</dbReference>
<dbReference type="PIRSF" id="PIRSF005622">
    <property type="entry name" value="Hydrgn_mat_hypD"/>
    <property type="match status" value="1"/>
</dbReference>
<evidence type="ECO:0000256" key="1">
    <source>
        <dbReference type="ARBA" id="ARBA00007888"/>
    </source>
</evidence>
<proteinExistence type="inferred from homology"/>
<dbReference type="PANTHER" id="PTHR30149">
    <property type="entry name" value="HYDROGENASE PROTEIN ASSEMBLY PROTEIN HYPD"/>
    <property type="match status" value="1"/>
</dbReference>
<evidence type="ECO:0000256" key="3">
    <source>
        <dbReference type="ARBA" id="ARBA00023004"/>
    </source>
</evidence>
<dbReference type="InterPro" id="IPR042243">
    <property type="entry name" value="HypD_1"/>
</dbReference>
<sequence>MKYIDEYRSQELVRSLTERLHAKISRPVRIMEVCGTHTIAIFRHGLRRMLPEQIELISGPGCPVCVTPSGVIDAFIDLAGRKDILITTFGDMIRVPGTTGSLAQARAAGADVHIVYSPMDALELARHNPHKLVVFLAVGFETTTPTIGATVLEAARRNMDNFCIFPAAKVIPPPLRALMEDPKLQVDGLLCPGHVSVILGSRAYGFLVEEFGLACAVAGFEPTDILLAITSLVNQVQSGHPTVDNCYGRAVAPEGNRKAREIVDQVFKPVDSDWRGLGPIPASGLGLREEYGAFDITRRLEIPIVNSGEPPGCRCGEILKGICQPPDCPLFGRACSPASPIGPCMVSTEGTCAAWHRYGTLD</sequence>
<dbReference type="GO" id="GO:0070025">
    <property type="term" value="F:carbon monoxide binding"/>
    <property type="evidence" value="ECO:0007669"/>
    <property type="project" value="TreeGrafter"/>
</dbReference>
<dbReference type="InterPro" id="IPR042244">
    <property type="entry name" value="HypD_2_sf"/>
</dbReference>
<dbReference type="PANTHER" id="PTHR30149:SF0">
    <property type="entry name" value="HYDROGENASE MATURATION FACTOR HYPD"/>
    <property type="match status" value="1"/>
</dbReference>
<dbReference type="KEGG" id="ddu:GF1_18280"/>
<dbReference type="RefSeq" id="WP_267926199.1">
    <property type="nucleotide sequence ID" value="NZ_AP024233.1"/>
</dbReference>
<reference evidence="4" key="1">
    <citation type="submission" date="2020-12" db="EMBL/GenBank/DDBJ databases">
        <title>Desulfobium dissulfuricans gen. nov., sp. nov., a novel mesophilic, sulfate-reducing bacterium isolated from a deep-sea hydrothermal vent.</title>
        <authorList>
            <person name="Hashimoto Y."/>
            <person name="Tame A."/>
            <person name="Sawayama S."/>
            <person name="Miyazaki J."/>
            <person name="Takai K."/>
            <person name="Nakagawa S."/>
        </authorList>
    </citation>
    <scope>NUCLEOTIDE SEQUENCE</scope>
    <source>
        <strain evidence="4">GF1</strain>
    </source>
</reference>
<name>A0A915U2R4_9BACT</name>
<evidence type="ECO:0000313" key="4">
    <source>
        <dbReference type="EMBL" id="BCO09452.1"/>
    </source>
</evidence>
<keyword evidence="3" id="KW-0408">Iron</keyword>
<dbReference type="GO" id="GO:0005506">
    <property type="term" value="F:iron ion binding"/>
    <property type="evidence" value="ECO:0007669"/>
    <property type="project" value="TreeGrafter"/>
</dbReference>
<evidence type="ECO:0000256" key="2">
    <source>
        <dbReference type="ARBA" id="ARBA00022723"/>
    </source>
</evidence>
<dbReference type="Gene3D" id="6.10.20.100">
    <property type="match status" value="1"/>
</dbReference>
<evidence type="ECO:0000313" key="5">
    <source>
        <dbReference type="Proteomes" id="UP001063350"/>
    </source>
</evidence>
<comment type="similarity">
    <text evidence="1">Belongs to the HypD family.</text>
</comment>
<dbReference type="InterPro" id="IPR002780">
    <property type="entry name" value="Hyd_form_HypD"/>
</dbReference>
<dbReference type="EMBL" id="AP024233">
    <property type="protein sequence ID" value="BCO09452.1"/>
    <property type="molecule type" value="Genomic_DNA"/>
</dbReference>
<protein>
    <submittedName>
        <fullName evidence="4">Hydrogenase expression/formation protein</fullName>
    </submittedName>
</protein>
<dbReference type="NCBIfam" id="TIGR00075">
    <property type="entry name" value="hypD"/>
    <property type="match status" value="1"/>
</dbReference>
<dbReference type="Proteomes" id="UP001063350">
    <property type="component" value="Chromosome"/>
</dbReference>
<gene>
    <name evidence="4" type="primary">hypD</name>
    <name evidence="4" type="ORF">GF1_18280</name>
</gene>
<keyword evidence="2" id="KW-0479">Metal-binding</keyword>
<dbReference type="Gene3D" id="3.40.50.11750">
    <property type="entry name" value="HypD, alpha/beta domain 1"/>
    <property type="match status" value="2"/>
</dbReference>